<accession>A0A401PWP9</accession>
<keyword evidence="1" id="KW-1133">Transmembrane helix</keyword>
<evidence type="ECO:0000313" key="3">
    <source>
        <dbReference type="Proteomes" id="UP000288216"/>
    </source>
</evidence>
<keyword evidence="3" id="KW-1185">Reference proteome</keyword>
<comment type="caution">
    <text evidence="2">The sequence shown here is derived from an EMBL/GenBank/DDBJ whole genome shotgun (WGS) entry which is preliminary data.</text>
</comment>
<dbReference type="AlphaFoldDB" id="A0A401PWP9"/>
<gene>
    <name evidence="2" type="ORF">scyTo_0020004</name>
</gene>
<dbReference type="Proteomes" id="UP000288216">
    <property type="component" value="Unassembled WGS sequence"/>
</dbReference>
<keyword evidence="1" id="KW-0812">Transmembrane</keyword>
<protein>
    <submittedName>
        <fullName evidence="2">Uncharacterized protein</fullName>
    </submittedName>
</protein>
<sequence>MLHIPRAEENSTHELLRVNNLGHYWNGVLIKLNNVSENAIQKTDRIYSIDFWVCKGRGNNWLCPEKAISVEDCSEFNTYENCMLAVEVNNQYVFHSAQYLTNYYIVTSYSNYTKRGIVCELTGHNVALTNLSDSIAIGHHELTACRGESIVEVDDLKPTDDDRQIYRYIQKGLSRIPHLRADWEGLKKEATQIDHLWNKEQEQIKSHTEKAEELFKSQNLFCKIWIWGLNTNIHPWIHVIFYIVLILQLIILLVFL</sequence>
<feature type="transmembrane region" description="Helical" evidence="1">
    <location>
        <begin position="236"/>
        <end position="255"/>
    </location>
</feature>
<name>A0A401PWP9_SCYTO</name>
<dbReference type="EMBL" id="BFAA01015532">
    <property type="protein sequence ID" value="GCB77538.1"/>
    <property type="molecule type" value="Genomic_DNA"/>
</dbReference>
<organism evidence="2 3">
    <name type="scientific">Scyliorhinus torazame</name>
    <name type="common">Cloudy catshark</name>
    <name type="synonym">Catulus torazame</name>
    <dbReference type="NCBI Taxonomy" id="75743"/>
    <lineage>
        <taxon>Eukaryota</taxon>
        <taxon>Metazoa</taxon>
        <taxon>Chordata</taxon>
        <taxon>Craniata</taxon>
        <taxon>Vertebrata</taxon>
        <taxon>Chondrichthyes</taxon>
        <taxon>Elasmobranchii</taxon>
        <taxon>Galeomorphii</taxon>
        <taxon>Galeoidea</taxon>
        <taxon>Carcharhiniformes</taxon>
        <taxon>Scyliorhinidae</taxon>
        <taxon>Scyliorhinus</taxon>
    </lineage>
</organism>
<reference evidence="2 3" key="1">
    <citation type="journal article" date="2018" name="Nat. Ecol. Evol.">
        <title>Shark genomes provide insights into elasmobranch evolution and the origin of vertebrates.</title>
        <authorList>
            <person name="Hara Y"/>
            <person name="Yamaguchi K"/>
            <person name="Onimaru K"/>
            <person name="Kadota M"/>
            <person name="Koyanagi M"/>
            <person name="Keeley SD"/>
            <person name="Tatsumi K"/>
            <person name="Tanaka K"/>
            <person name="Motone F"/>
            <person name="Kageyama Y"/>
            <person name="Nozu R"/>
            <person name="Adachi N"/>
            <person name="Nishimura O"/>
            <person name="Nakagawa R"/>
            <person name="Tanegashima C"/>
            <person name="Kiyatake I"/>
            <person name="Matsumoto R"/>
            <person name="Murakumo K"/>
            <person name="Nishida K"/>
            <person name="Terakita A"/>
            <person name="Kuratani S"/>
            <person name="Sato K"/>
            <person name="Hyodo S Kuraku.S."/>
        </authorList>
    </citation>
    <scope>NUCLEOTIDE SEQUENCE [LARGE SCALE GENOMIC DNA]</scope>
</reference>
<evidence type="ECO:0000256" key="1">
    <source>
        <dbReference type="SAM" id="Phobius"/>
    </source>
</evidence>
<keyword evidence="1" id="KW-0472">Membrane</keyword>
<proteinExistence type="predicted"/>
<evidence type="ECO:0000313" key="2">
    <source>
        <dbReference type="EMBL" id="GCB77538.1"/>
    </source>
</evidence>